<dbReference type="SUPFAM" id="SSF52096">
    <property type="entry name" value="ClpP/crotonase"/>
    <property type="match status" value="1"/>
</dbReference>
<dbReference type="OrthoDB" id="9808023at2"/>
<keyword evidence="8 10" id="KW-0275">Fatty acid biosynthesis</keyword>
<dbReference type="PRINTS" id="PR01069">
    <property type="entry name" value="ACCCTRFRASEA"/>
</dbReference>
<dbReference type="KEGG" id="ccz:CCALI_01858"/>
<comment type="function">
    <text evidence="10">Component of the acetyl coenzyme A carboxylase (ACC) complex. First, biotin carboxylase catalyzes the carboxylation of biotin on its carrier protein (BCCP) and then the CO(2) group is transferred by the carboxyltransferase to acetyl-CoA to form malonyl-CoA.</text>
</comment>
<evidence type="ECO:0000313" key="13">
    <source>
        <dbReference type="Proteomes" id="UP000014227"/>
    </source>
</evidence>
<evidence type="ECO:0000313" key="12">
    <source>
        <dbReference type="EMBL" id="CCW35669.1"/>
    </source>
</evidence>
<dbReference type="HOGENOM" id="CLU_015486_0_2_0"/>
<evidence type="ECO:0000256" key="9">
    <source>
        <dbReference type="ARBA" id="ARBA00049152"/>
    </source>
</evidence>
<sequence length="341" mass="38185">MSVSPLDFEKPISELDANIAELKRIAADPVLRKDALDRGIDIDEEIARIERRREEVMRQIFANLTPWNEVQMARHPQRPYTLDYVRLIFEDFMELHGDRINADDPAIIGGLARFNGRSVVVIGHQKGRDLKERQLRNFGSARPAGFRKALRLMKLAEKFHKPLITFVDTPAAEANLMAEEEGISRAIAVNLLEMAQLKTPIITAIIGEGGSGGALGIAMGDRVVMLEHAIYSVIPPESCAAILKEFGRDRSRAPEAADALKLTAKHAHAFGVVDEVLPEPLGGAHRDLQQTAKTLQEAIARHLEALDKKPLDVLLQERYERYRSIGKWHDPLQLIRSQLEV</sequence>
<gene>
    <name evidence="10" type="primary">accA</name>
    <name evidence="12" type="ORF">CCALI_01858</name>
</gene>
<dbReference type="InterPro" id="IPR029045">
    <property type="entry name" value="ClpP/crotonase-like_dom_sf"/>
</dbReference>
<organism evidence="12 13">
    <name type="scientific">Chthonomonas calidirosea (strain DSM 23976 / ICMP 18418 / T49)</name>
    <dbReference type="NCBI Taxonomy" id="1303518"/>
    <lineage>
        <taxon>Bacteria</taxon>
        <taxon>Bacillati</taxon>
        <taxon>Armatimonadota</taxon>
        <taxon>Chthonomonadia</taxon>
        <taxon>Chthonomonadales</taxon>
        <taxon>Chthonomonadaceae</taxon>
        <taxon>Chthonomonas</taxon>
    </lineage>
</organism>
<feature type="domain" description="CoA carboxyltransferase C-terminal" evidence="11">
    <location>
        <begin position="48"/>
        <end position="305"/>
    </location>
</feature>
<dbReference type="GO" id="GO:0006633">
    <property type="term" value="P:fatty acid biosynthetic process"/>
    <property type="evidence" value="ECO:0007669"/>
    <property type="project" value="UniProtKB-KW"/>
</dbReference>
<dbReference type="RefSeq" id="WP_016483195.1">
    <property type="nucleotide sequence ID" value="NC_021487.1"/>
</dbReference>
<dbReference type="Proteomes" id="UP000014227">
    <property type="component" value="Chromosome I"/>
</dbReference>
<dbReference type="GO" id="GO:0003989">
    <property type="term" value="F:acetyl-CoA carboxylase activity"/>
    <property type="evidence" value="ECO:0007669"/>
    <property type="project" value="InterPro"/>
</dbReference>
<evidence type="ECO:0000256" key="3">
    <source>
        <dbReference type="ARBA" id="ARBA00022679"/>
    </source>
</evidence>
<keyword evidence="13" id="KW-1185">Reference proteome</keyword>
<comment type="pathway">
    <text evidence="1 10">Lipid metabolism; malonyl-CoA biosynthesis; malonyl-CoA from acetyl-CoA: step 1/1.</text>
</comment>
<keyword evidence="7 10" id="KW-0443">Lipid metabolism</keyword>
<dbReference type="GO" id="GO:0009317">
    <property type="term" value="C:acetyl-CoA carboxylase complex"/>
    <property type="evidence" value="ECO:0007669"/>
    <property type="project" value="InterPro"/>
</dbReference>
<dbReference type="EC" id="2.1.3.15" evidence="10"/>
<proteinExistence type="inferred from homology"/>
<keyword evidence="5 10" id="KW-0276">Fatty acid metabolism</keyword>
<dbReference type="NCBIfam" id="NF041504">
    <property type="entry name" value="AccA_sub"/>
    <property type="match status" value="1"/>
</dbReference>
<dbReference type="NCBIfam" id="NF004344">
    <property type="entry name" value="PRK05724.1"/>
    <property type="match status" value="1"/>
</dbReference>
<keyword evidence="2 10" id="KW-0444">Lipid biosynthesis</keyword>
<dbReference type="HAMAP" id="MF_00823">
    <property type="entry name" value="AcetylCoA_CT_alpha"/>
    <property type="match status" value="1"/>
</dbReference>
<dbReference type="GO" id="GO:0005524">
    <property type="term" value="F:ATP binding"/>
    <property type="evidence" value="ECO:0007669"/>
    <property type="project" value="UniProtKB-KW"/>
</dbReference>
<keyword evidence="6 10" id="KW-0067">ATP-binding</keyword>
<dbReference type="PANTHER" id="PTHR42853">
    <property type="entry name" value="ACETYL-COENZYME A CARBOXYLASE CARBOXYL TRANSFERASE SUBUNIT ALPHA"/>
    <property type="match status" value="1"/>
</dbReference>
<evidence type="ECO:0000256" key="2">
    <source>
        <dbReference type="ARBA" id="ARBA00022516"/>
    </source>
</evidence>
<dbReference type="STRING" id="454171.CP488_02232"/>
<accession>S0EW53</accession>
<dbReference type="FunCoup" id="S0EW53">
    <property type="interactions" value="256"/>
</dbReference>
<keyword evidence="4 10" id="KW-0547">Nucleotide-binding</keyword>
<evidence type="ECO:0000256" key="1">
    <source>
        <dbReference type="ARBA" id="ARBA00004956"/>
    </source>
</evidence>
<dbReference type="GO" id="GO:0016743">
    <property type="term" value="F:carboxyl- or carbamoyltransferase activity"/>
    <property type="evidence" value="ECO:0007669"/>
    <property type="project" value="UniProtKB-UniRule"/>
</dbReference>
<comment type="catalytic activity">
    <reaction evidence="9 10">
        <text>N(6)-carboxybiotinyl-L-lysyl-[protein] + acetyl-CoA = N(6)-biotinyl-L-lysyl-[protein] + malonyl-CoA</text>
        <dbReference type="Rhea" id="RHEA:54728"/>
        <dbReference type="Rhea" id="RHEA-COMP:10505"/>
        <dbReference type="Rhea" id="RHEA-COMP:10506"/>
        <dbReference type="ChEBI" id="CHEBI:57288"/>
        <dbReference type="ChEBI" id="CHEBI:57384"/>
        <dbReference type="ChEBI" id="CHEBI:83144"/>
        <dbReference type="ChEBI" id="CHEBI:83145"/>
        <dbReference type="EC" id="2.1.3.15"/>
    </reaction>
</comment>
<dbReference type="EMBL" id="HF951689">
    <property type="protein sequence ID" value="CCW35669.1"/>
    <property type="molecule type" value="Genomic_DNA"/>
</dbReference>
<evidence type="ECO:0000256" key="8">
    <source>
        <dbReference type="ARBA" id="ARBA00023160"/>
    </source>
</evidence>
<reference evidence="13" key="1">
    <citation type="submission" date="2013-03" db="EMBL/GenBank/DDBJ databases">
        <title>Genome sequence of Chthonomonas calidirosea, the first sequenced genome from the Armatimonadetes phylum (formally candidate division OP10).</title>
        <authorList>
            <person name="Lee K.C.Y."/>
            <person name="Morgan X.C."/>
            <person name="Dunfield P.F."/>
            <person name="Tamas I."/>
            <person name="Houghton K.M."/>
            <person name="Vyssotski M."/>
            <person name="Ryan J.L.J."/>
            <person name="Lagutin K."/>
            <person name="McDonald I.R."/>
            <person name="Stott M.B."/>
        </authorList>
    </citation>
    <scope>NUCLEOTIDE SEQUENCE [LARGE SCALE GENOMIC DNA]</scope>
    <source>
        <strain evidence="13">DSM 23976 / ICMP 18418 / T49</strain>
    </source>
</reference>
<evidence type="ECO:0000256" key="10">
    <source>
        <dbReference type="HAMAP-Rule" id="MF_00823"/>
    </source>
</evidence>
<dbReference type="PATRIC" id="fig|1303518.3.peg.1918"/>
<dbReference type="GO" id="GO:2001295">
    <property type="term" value="P:malonyl-CoA biosynthetic process"/>
    <property type="evidence" value="ECO:0007669"/>
    <property type="project" value="UniProtKB-UniRule"/>
</dbReference>
<keyword evidence="12" id="KW-0436">Ligase</keyword>
<evidence type="ECO:0000259" key="11">
    <source>
        <dbReference type="PROSITE" id="PS50989"/>
    </source>
</evidence>
<comment type="similarity">
    <text evidence="10">Belongs to the AccA family.</text>
</comment>
<protein>
    <recommendedName>
        <fullName evidence="10">Acetyl-coenzyme A carboxylase carboxyl transferase subunit alpha</fullName>
        <shortName evidence="10">ACCase subunit alpha</shortName>
        <shortName evidence="10">Acetyl-CoA carboxylase carboxyltransferase subunit alpha</shortName>
        <ecNumber evidence="10">2.1.3.15</ecNumber>
    </recommendedName>
</protein>
<evidence type="ECO:0000256" key="4">
    <source>
        <dbReference type="ARBA" id="ARBA00022741"/>
    </source>
</evidence>
<evidence type="ECO:0000256" key="5">
    <source>
        <dbReference type="ARBA" id="ARBA00022832"/>
    </source>
</evidence>
<dbReference type="NCBIfam" id="TIGR00513">
    <property type="entry name" value="accA"/>
    <property type="match status" value="1"/>
</dbReference>
<dbReference type="Gene3D" id="3.90.226.10">
    <property type="entry name" value="2-enoyl-CoA Hydratase, Chain A, domain 1"/>
    <property type="match status" value="1"/>
</dbReference>
<keyword evidence="3 10" id="KW-0808">Transferase</keyword>
<dbReference type="InterPro" id="IPR011763">
    <property type="entry name" value="COA_CT_C"/>
</dbReference>
<comment type="subcellular location">
    <subcellularLocation>
        <location evidence="10">Cytoplasm</location>
    </subcellularLocation>
</comment>
<keyword evidence="10" id="KW-0963">Cytoplasm</keyword>
<name>S0EW53_CHTCT</name>
<comment type="subunit">
    <text evidence="10">Acetyl-CoA carboxylase is a heterohexamer composed of biotin carboxyl carrier protein (AccB), biotin carboxylase (AccC) and two subunits each of ACCase subunit alpha (AccA) and ACCase subunit beta (AccD).</text>
</comment>
<dbReference type="eggNOG" id="COG0825">
    <property type="taxonomic scope" value="Bacteria"/>
</dbReference>
<dbReference type="AlphaFoldDB" id="S0EW53"/>
<dbReference type="UniPathway" id="UPA00655">
    <property type="reaction ID" value="UER00711"/>
</dbReference>
<evidence type="ECO:0000256" key="7">
    <source>
        <dbReference type="ARBA" id="ARBA00023098"/>
    </source>
</evidence>
<dbReference type="PANTHER" id="PTHR42853:SF3">
    <property type="entry name" value="ACETYL-COENZYME A CARBOXYLASE CARBOXYL TRANSFERASE SUBUNIT ALPHA, CHLOROPLASTIC"/>
    <property type="match status" value="1"/>
</dbReference>
<dbReference type="Pfam" id="PF03255">
    <property type="entry name" value="ACCA"/>
    <property type="match status" value="1"/>
</dbReference>
<dbReference type="PROSITE" id="PS50989">
    <property type="entry name" value="COA_CT_CTER"/>
    <property type="match status" value="1"/>
</dbReference>
<dbReference type="InParanoid" id="S0EW53"/>
<dbReference type="InterPro" id="IPR001095">
    <property type="entry name" value="Acetyl_CoA_COase_a_su"/>
</dbReference>
<evidence type="ECO:0000256" key="6">
    <source>
        <dbReference type="ARBA" id="ARBA00022840"/>
    </source>
</evidence>